<dbReference type="SUPFAM" id="SSF51261">
    <property type="entry name" value="Duplicated hybrid motif"/>
    <property type="match status" value="1"/>
</dbReference>
<dbReference type="InterPro" id="IPR016047">
    <property type="entry name" value="M23ase_b-sheet_dom"/>
</dbReference>
<dbReference type="Pfam" id="PF01551">
    <property type="entry name" value="Peptidase_M23"/>
    <property type="match status" value="1"/>
</dbReference>
<reference evidence="4" key="2">
    <citation type="submission" date="2016-01" db="EMBL/GenBank/DDBJ databases">
        <title>First complete genome sequence of a species in the genus Microterricola, an extremophilic cold active enzyme producing strain ERGS5:02 isolated from Sikkim Himalaya.</title>
        <authorList>
            <person name="Kumar R."/>
            <person name="Singh D."/>
            <person name="Swarnkar M.K."/>
        </authorList>
    </citation>
    <scope>NUCLEOTIDE SEQUENCE [LARGE SCALE GENOMIC DNA]</scope>
    <source>
        <strain evidence="4">ERGS5:02</strain>
    </source>
</reference>
<sequence length="176" mass="18457">MSIRGIRALPQPPFLACLLVLQLLAVLALGTTHSPAAVQRLGHWQWPVAEPRVVLRGFVAPPTRYSAGHRGIDLEARAGTTVVAPADGIVAFSGRVVDRPVLSIRHDGDLVSSFEPLESALVAGDTVVRGEELGVVAAGGHCDGRCLHFGVRLGGEYVSPMLLLGGIPRAVLLPLG</sequence>
<dbReference type="RefSeq" id="WP_067226889.1">
    <property type="nucleotide sequence ID" value="NZ_CP014145.1"/>
</dbReference>
<accession>A0A0Y0MID5</accession>
<dbReference type="InterPro" id="IPR011055">
    <property type="entry name" value="Dup_hybrid_motif"/>
</dbReference>
<dbReference type="OrthoDB" id="5245088at2"/>
<dbReference type="KEGG" id="mvd:AWU67_04260"/>
<dbReference type="Gene3D" id="2.70.70.10">
    <property type="entry name" value="Glucose Permease (Domain IIA)"/>
    <property type="match status" value="1"/>
</dbReference>
<dbReference type="CDD" id="cd12797">
    <property type="entry name" value="M23_peptidase"/>
    <property type="match status" value="1"/>
</dbReference>
<protein>
    <recommendedName>
        <fullName evidence="2">M23ase beta-sheet core domain-containing protein</fullName>
    </recommendedName>
</protein>
<dbReference type="EMBL" id="CP014145">
    <property type="protein sequence ID" value="AMB58195.1"/>
    <property type="molecule type" value="Genomic_DNA"/>
</dbReference>
<keyword evidence="4" id="KW-1185">Reference proteome</keyword>
<dbReference type="Proteomes" id="UP000058305">
    <property type="component" value="Chromosome"/>
</dbReference>
<name>A0A0Y0MID5_9MICO</name>
<evidence type="ECO:0000313" key="3">
    <source>
        <dbReference type="EMBL" id="AMB58195.1"/>
    </source>
</evidence>
<keyword evidence="1" id="KW-0732">Signal</keyword>
<organism evidence="3 4">
    <name type="scientific">Microterricola viridarii</name>
    <dbReference type="NCBI Taxonomy" id="412690"/>
    <lineage>
        <taxon>Bacteria</taxon>
        <taxon>Bacillati</taxon>
        <taxon>Actinomycetota</taxon>
        <taxon>Actinomycetes</taxon>
        <taxon>Micrococcales</taxon>
        <taxon>Microbacteriaceae</taxon>
        <taxon>Microterricola</taxon>
    </lineage>
</organism>
<dbReference type="AlphaFoldDB" id="A0A0Y0MID5"/>
<reference evidence="3 4" key="1">
    <citation type="journal article" date="2016" name="J. Biotechnol.">
        <title>First complete genome sequence of a species in the genus Microterricola, an extremophilic cold active enzyme producing bacterial strain ERGS5:02 isolated from Sikkim Himalaya.</title>
        <authorList>
            <person name="Himanshu"/>
            <person name="Swarnkar M.K."/>
            <person name="Singh D."/>
            <person name="Kumar R."/>
        </authorList>
    </citation>
    <scope>NUCLEOTIDE SEQUENCE [LARGE SCALE GENOMIC DNA]</scope>
    <source>
        <strain evidence="3 4">ERGS5:02</strain>
    </source>
</reference>
<dbReference type="PANTHER" id="PTHR21666:SF289">
    <property type="entry name" value="L-ALA--D-GLU ENDOPEPTIDASE"/>
    <property type="match status" value="1"/>
</dbReference>
<evidence type="ECO:0000313" key="4">
    <source>
        <dbReference type="Proteomes" id="UP000058305"/>
    </source>
</evidence>
<feature type="domain" description="M23ase beta-sheet core" evidence="2">
    <location>
        <begin position="68"/>
        <end position="160"/>
    </location>
</feature>
<dbReference type="InterPro" id="IPR050570">
    <property type="entry name" value="Cell_wall_metabolism_enzyme"/>
</dbReference>
<gene>
    <name evidence="3" type="ORF">AWU67_04260</name>
</gene>
<evidence type="ECO:0000256" key="1">
    <source>
        <dbReference type="ARBA" id="ARBA00022729"/>
    </source>
</evidence>
<evidence type="ECO:0000259" key="2">
    <source>
        <dbReference type="Pfam" id="PF01551"/>
    </source>
</evidence>
<dbReference type="GO" id="GO:0004222">
    <property type="term" value="F:metalloendopeptidase activity"/>
    <property type="evidence" value="ECO:0007669"/>
    <property type="project" value="TreeGrafter"/>
</dbReference>
<proteinExistence type="predicted"/>
<dbReference type="PANTHER" id="PTHR21666">
    <property type="entry name" value="PEPTIDASE-RELATED"/>
    <property type="match status" value="1"/>
</dbReference>